<reference evidence="8 9" key="1">
    <citation type="submission" date="2019-07" db="EMBL/GenBank/DDBJ databases">
        <title>Ln-dependent methylotrophs.</title>
        <authorList>
            <person name="Tani A."/>
        </authorList>
    </citation>
    <scope>NUCLEOTIDE SEQUENCE [LARGE SCALE GENOMIC DNA]</scope>
    <source>
        <strain evidence="8 9">SM89A</strain>
    </source>
</reference>
<name>A0A549T0Z7_METSR</name>
<feature type="transmembrane region" description="Helical" evidence="7">
    <location>
        <begin position="216"/>
        <end position="235"/>
    </location>
</feature>
<evidence type="ECO:0000256" key="6">
    <source>
        <dbReference type="ARBA" id="ARBA00023136"/>
    </source>
</evidence>
<evidence type="ECO:0000313" key="9">
    <source>
        <dbReference type="Proteomes" id="UP000316781"/>
    </source>
</evidence>
<dbReference type="InterPro" id="IPR011701">
    <property type="entry name" value="MFS"/>
</dbReference>
<evidence type="ECO:0000256" key="7">
    <source>
        <dbReference type="SAM" id="Phobius"/>
    </source>
</evidence>
<feature type="transmembrane region" description="Helical" evidence="7">
    <location>
        <begin position="250"/>
        <end position="269"/>
    </location>
</feature>
<dbReference type="AlphaFoldDB" id="A0A549T0Z7"/>
<dbReference type="SUPFAM" id="SSF103473">
    <property type="entry name" value="MFS general substrate transporter"/>
    <property type="match status" value="1"/>
</dbReference>
<dbReference type="GO" id="GO:0022857">
    <property type="term" value="F:transmembrane transporter activity"/>
    <property type="evidence" value="ECO:0007669"/>
    <property type="project" value="InterPro"/>
</dbReference>
<feature type="transmembrane region" description="Helical" evidence="7">
    <location>
        <begin position="281"/>
        <end position="306"/>
    </location>
</feature>
<accession>A0A549T0Z7</accession>
<dbReference type="PANTHER" id="PTHR43414">
    <property type="entry name" value="MULTIDRUG RESISTANCE PROTEIN MDTG"/>
    <property type="match status" value="1"/>
</dbReference>
<keyword evidence="6 7" id="KW-0472">Membrane</keyword>
<dbReference type="RefSeq" id="WP_142862466.1">
    <property type="nucleotide sequence ID" value="NZ_VJMF01000029.1"/>
</dbReference>
<feature type="transmembrane region" description="Helical" evidence="7">
    <location>
        <begin position="14"/>
        <end position="36"/>
    </location>
</feature>
<evidence type="ECO:0000256" key="3">
    <source>
        <dbReference type="ARBA" id="ARBA00022475"/>
    </source>
</evidence>
<feature type="transmembrane region" description="Helical" evidence="7">
    <location>
        <begin position="48"/>
        <end position="69"/>
    </location>
</feature>
<evidence type="ECO:0000256" key="1">
    <source>
        <dbReference type="ARBA" id="ARBA00004651"/>
    </source>
</evidence>
<evidence type="ECO:0000256" key="5">
    <source>
        <dbReference type="ARBA" id="ARBA00022989"/>
    </source>
</evidence>
<feature type="transmembrane region" description="Helical" evidence="7">
    <location>
        <begin position="166"/>
        <end position="186"/>
    </location>
</feature>
<evidence type="ECO:0000256" key="2">
    <source>
        <dbReference type="ARBA" id="ARBA00022448"/>
    </source>
</evidence>
<proteinExistence type="predicted"/>
<evidence type="ECO:0000313" key="8">
    <source>
        <dbReference type="EMBL" id="TRL35552.1"/>
    </source>
</evidence>
<dbReference type="InterPro" id="IPR036259">
    <property type="entry name" value="MFS_trans_sf"/>
</dbReference>
<dbReference type="GO" id="GO:0005886">
    <property type="term" value="C:plasma membrane"/>
    <property type="evidence" value="ECO:0007669"/>
    <property type="project" value="UniProtKB-SubCell"/>
</dbReference>
<sequence>MGVMSAGPQLYRRALILAVQFLTAAAPLAIVPFMSLQVGRLTRGAAEASLWAAIVAAAPASTAIVSTPLWGRFAQGRSISLLLFSTCVLTAVSYLAMAVANDAATFAMGRALQGAAGSGVILILAIELSGAPPERGYIDLQQAFSAGCMVGPVLGGWAFDHQRLPLILYGAAASLLVLAIWCALVFQTTDSDLRQEPDKGADKAPTRTERGRNRRLIVAAVFGTAGAFGFVPFFAEWAASRDAANFDATAIGMLHASAWFAAIVVLPIWNRVIDGAKAARSIAISLLGSSAACAALSASATAPWIFALRVTHGAFHSGLNPALYAGVRRSSERERDLASARTSLTLGQILGPAFCGAVVPFAGADGALLVAAGLSAIGLLVLFGARGDR</sequence>
<dbReference type="Pfam" id="PF07690">
    <property type="entry name" value="MFS_1"/>
    <property type="match status" value="1"/>
</dbReference>
<feature type="transmembrane region" description="Helical" evidence="7">
    <location>
        <begin position="81"/>
        <end position="100"/>
    </location>
</feature>
<keyword evidence="3" id="KW-1003">Cell membrane</keyword>
<dbReference type="EMBL" id="VJMF01000029">
    <property type="protein sequence ID" value="TRL35552.1"/>
    <property type="molecule type" value="Genomic_DNA"/>
</dbReference>
<protein>
    <submittedName>
        <fullName evidence="8">MFS transporter</fullName>
    </submittedName>
</protein>
<organism evidence="8 9">
    <name type="scientific">Methylosinus sporium</name>
    <dbReference type="NCBI Taxonomy" id="428"/>
    <lineage>
        <taxon>Bacteria</taxon>
        <taxon>Pseudomonadati</taxon>
        <taxon>Pseudomonadota</taxon>
        <taxon>Alphaproteobacteria</taxon>
        <taxon>Hyphomicrobiales</taxon>
        <taxon>Methylocystaceae</taxon>
        <taxon>Methylosinus</taxon>
    </lineage>
</organism>
<evidence type="ECO:0000256" key="4">
    <source>
        <dbReference type="ARBA" id="ARBA00022692"/>
    </source>
</evidence>
<gene>
    <name evidence="8" type="ORF">FM996_07375</name>
</gene>
<dbReference type="Proteomes" id="UP000316781">
    <property type="component" value="Unassembled WGS sequence"/>
</dbReference>
<dbReference type="PANTHER" id="PTHR43414:SF6">
    <property type="entry name" value="MULTIDRUG RESISTANCE PROTEIN MDTG"/>
    <property type="match status" value="1"/>
</dbReference>
<keyword evidence="2" id="KW-0813">Transport</keyword>
<keyword evidence="5 7" id="KW-1133">Transmembrane helix</keyword>
<dbReference type="Gene3D" id="1.20.1250.20">
    <property type="entry name" value="MFS general substrate transporter like domains"/>
    <property type="match status" value="2"/>
</dbReference>
<comment type="subcellular location">
    <subcellularLocation>
        <location evidence="1">Cell membrane</location>
        <topology evidence="1">Multi-pass membrane protein</topology>
    </subcellularLocation>
</comment>
<feature type="transmembrane region" description="Helical" evidence="7">
    <location>
        <begin position="366"/>
        <end position="385"/>
    </location>
</feature>
<comment type="caution">
    <text evidence="8">The sequence shown here is derived from an EMBL/GenBank/DDBJ whole genome shotgun (WGS) entry which is preliminary data.</text>
</comment>
<keyword evidence="4 7" id="KW-0812">Transmembrane</keyword>